<reference evidence="2 3" key="1">
    <citation type="submission" date="2019-06" db="EMBL/GenBank/DDBJ databases">
        <title>Sequencing the genomes of 1000 actinobacteria strains.</title>
        <authorList>
            <person name="Klenk H.-P."/>
        </authorList>
    </citation>
    <scope>NUCLEOTIDE SEQUENCE [LARGE SCALE GENOMIC DNA]</scope>
    <source>
        <strain evidence="2 3">DSM 24683</strain>
    </source>
</reference>
<dbReference type="InterPro" id="IPR006311">
    <property type="entry name" value="TAT_signal"/>
</dbReference>
<comment type="caution">
    <text evidence="2">The sequence shown here is derived from an EMBL/GenBank/DDBJ whole genome shotgun (WGS) entry which is preliminary data.</text>
</comment>
<feature type="chain" id="PRO_5039408265" description="D-glucuronyl C5-epimerase-like protein" evidence="1">
    <location>
        <begin position="22"/>
        <end position="520"/>
    </location>
</feature>
<evidence type="ECO:0008006" key="4">
    <source>
        <dbReference type="Google" id="ProtNLM"/>
    </source>
</evidence>
<protein>
    <recommendedName>
        <fullName evidence="4">D-glucuronyl C5-epimerase-like protein</fullName>
    </recommendedName>
</protein>
<proteinExistence type="predicted"/>
<organism evidence="2 3">
    <name type="scientific">Kribbella amoyensis</name>
    <dbReference type="NCBI Taxonomy" id="996641"/>
    <lineage>
        <taxon>Bacteria</taxon>
        <taxon>Bacillati</taxon>
        <taxon>Actinomycetota</taxon>
        <taxon>Actinomycetes</taxon>
        <taxon>Propionibacteriales</taxon>
        <taxon>Kribbellaceae</taxon>
        <taxon>Kribbella</taxon>
    </lineage>
</organism>
<feature type="signal peptide" evidence="1">
    <location>
        <begin position="1"/>
        <end position="21"/>
    </location>
</feature>
<dbReference type="AlphaFoldDB" id="A0A561BPS4"/>
<keyword evidence="3" id="KW-1185">Reference proteome</keyword>
<sequence length="520" mass="57045">MTPPISRRNLLLGSTAAGALAWTGVPAASASAVGQPFAAEQPFAAALDYESPAAFAAAQSAYLAIDPMHNEAGLYAWGEAYFMLGLLRMYEAYQDEQYLRTFEERAAHVIRTTDHARGVKDYAGRSGKVWRTASNYTAGHGVLLDGAGKAAIQLRWAGTRSAESTAEVLNVSGDTFDLVLRNPVTTTVVTLRGVSLDPGAATYVVPAVNAAYATAARWTAVDLRKSPRRSGPPSAGTTTFTPQYYVFAVHTGQVAYPLARYARMVLKTPGLNRGARRRKALDVLSAARDAVAFHDREYQTRPDGGGDYVWPKGAPIPFDGLIQPYNQSQGLGLAMVELFRATGEQRYRTRVNEMLISYRAGLTLEADGAYVWNYWPPYSELGRGYSREEGLSEYTPFYPASRQREDISHAAISLEFVHAAFEAGIDDGLGQDMDRFAATFRQNVVRSATEIWYRVDGTVDAVPANAVQCARWMPYAERDSIVHEQTLRLYDAVQLVPVQGSHALGIAYLNWAKQQGWLNQ</sequence>
<dbReference type="PROSITE" id="PS51318">
    <property type="entry name" value="TAT"/>
    <property type="match status" value="1"/>
</dbReference>
<dbReference type="Proteomes" id="UP000318380">
    <property type="component" value="Unassembled WGS sequence"/>
</dbReference>
<accession>A0A561BPS4</accession>
<gene>
    <name evidence="2" type="ORF">FB561_1972</name>
</gene>
<keyword evidence="1" id="KW-0732">Signal</keyword>
<evidence type="ECO:0000313" key="2">
    <source>
        <dbReference type="EMBL" id="TWD80875.1"/>
    </source>
</evidence>
<dbReference type="EMBL" id="VIVK01000001">
    <property type="protein sequence ID" value="TWD80875.1"/>
    <property type="molecule type" value="Genomic_DNA"/>
</dbReference>
<evidence type="ECO:0000313" key="3">
    <source>
        <dbReference type="Proteomes" id="UP000318380"/>
    </source>
</evidence>
<evidence type="ECO:0000256" key="1">
    <source>
        <dbReference type="SAM" id="SignalP"/>
    </source>
</evidence>
<name>A0A561BPS4_9ACTN</name>
<dbReference type="RefSeq" id="WP_170284615.1">
    <property type="nucleotide sequence ID" value="NZ_VIVK01000001.1"/>
</dbReference>